<proteinExistence type="predicted"/>
<dbReference type="Proteomes" id="UP001189429">
    <property type="component" value="Unassembled WGS sequence"/>
</dbReference>
<reference evidence="1" key="1">
    <citation type="submission" date="2023-10" db="EMBL/GenBank/DDBJ databases">
        <authorList>
            <person name="Chen Y."/>
            <person name="Shah S."/>
            <person name="Dougan E. K."/>
            <person name="Thang M."/>
            <person name="Chan C."/>
        </authorList>
    </citation>
    <scope>NUCLEOTIDE SEQUENCE [LARGE SCALE GENOMIC DNA]</scope>
</reference>
<feature type="non-terminal residue" evidence="1">
    <location>
        <position position="295"/>
    </location>
</feature>
<comment type="caution">
    <text evidence="1">The sequence shown here is derived from an EMBL/GenBank/DDBJ whole genome shotgun (WGS) entry which is preliminary data.</text>
</comment>
<organism evidence="1 2">
    <name type="scientific">Prorocentrum cordatum</name>
    <dbReference type="NCBI Taxonomy" id="2364126"/>
    <lineage>
        <taxon>Eukaryota</taxon>
        <taxon>Sar</taxon>
        <taxon>Alveolata</taxon>
        <taxon>Dinophyceae</taxon>
        <taxon>Prorocentrales</taxon>
        <taxon>Prorocentraceae</taxon>
        <taxon>Prorocentrum</taxon>
    </lineage>
</organism>
<accession>A0ABN9WUT2</accession>
<gene>
    <name evidence="1" type="ORF">PCOR1329_LOCUS69864</name>
</gene>
<protein>
    <submittedName>
        <fullName evidence="1">Uncharacterized protein</fullName>
    </submittedName>
</protein>
<keyword evidence="2" id="KW-1185">Reference proteome</keyword>
<evidence type="ECO:0000313" key="1">
    <source>
        <dbReference type="EMBL" id="CAK0889298.1"/>
    </source>
</evidence>
<evidence type="ECO:0000313" key="2">
    <source>
        <dbReference type="Proteomes" id="UP001189429"/>
    </source>
</evidence>
<dbReference type="EMBL" id="CAUYUJ010019189">
    <property type="protein sequence ID" value="CAK0889298.1"/>
    <property type="molecule type" value="Genomic_DNA"/>
</dbReference>
<sequence length="295" mass="32922">MGTCTASGSVIDMFIVEQQLANAVRDIDVDFDWDARPHFPVVLDLPPDFGEAKAVLREGFASAYAHWASAAELELAQWTAAKIRERKSLAVFDLISRVVRAKPQHVMQNECTRTLIKDIQHYIMPLHADFEAEAFCCSKIAATVAQLLSFKARADACAKKVISDVRSANASSWKEWVDKALDKGAKAAHKFIKERTKWEPDTVVIEGKLTASIQGTLDTYKAKFGNFWEPSVEPLHRDNNLHEPIGIPSVEALRDLSKSYSKSSAVSLDGFHMRHLSMLSDEALEAFARLIYISE</sequence>
<name>A0ABN9WUT2_9DINO</name>